<evidence type="ECO:0000259" key="1">
    <source>
        <dbReference type="SMART" id="SM01349"/>
    </source>
</evidence>
<gene>
    <name evidence="2" type="ORF">R1flu_024771</name>
</gene>
<dbReference type="PANTHER" id="PTHR21567">
    <property type="entry name" value="CLASP"/>
    <property type="match status" value="1"/>
</dbReference>
<evidence type="ECO:0000313" key="2">
    <source>
        <dbReference type="EMBL" id="KAL2613079.1"/>
    </source>
</evidence>
<dbReference type="Proteomes" id="UP001605036">
    <property type="component" value="Unassembled WGS sequence"/>
</dbReference>
<sequence length="339" mass="37425">MSETALRNVNAVLRSERRSVTLKKAPMRVVLTGPNDENLDVGRGKAGRPDLPAIPAAVKPKSNSHVQMEAQTTDPPVVEIEYTLSEDLKPLEQPDVTLESLHSRLDSKDWLKVLEALGHVRRLALFHSSSMRHILNDVVALVVKAVKNPRSALCKTAIMASADLFKAYNDEMLDILDPLLLQLLLKATQDKKFVCEEAERALFNMASYTSPCPALEKLRPYVSHRNPRIRAKAGTCVYKCVSRLGVDGMNDYGLEQLIQIAAAQLNDQLPEARESARKLVVDLHAVYRQTSPLACPVSVATENADAETIEPSDPWEVFCLSSLNPLTAQAVLRVTCVTN</sequence>
<dbReference type="Pfam" id="PF12348">
    <property type="entry name" value="CLASP_N"/>
    <property type="match status" value="1"/>
</dbReference>
<dbReference type="SMART" id="SM01349">
    <property type="entry name" value="TOG"/>
    <property type="match status" value="1"/>
</dbReference>
<keyword evidence="3" id="KW-1185">Reference proteome</keyword>
<protein>
    <recommendedName>
        <fullName evidence="1">TOG domain-containing protein</fullName>
    </recommendedName>
</protein>
<dbReference type="Gene3D" id="1.25.10.10">
    <property type="entry name" value="Leucine-rich Repeat Variant"/>
    <property type="match status" value="1"/>
</dbReference>
<dbReference type="InterPro" id="IPR034085">
    <property type="entry name" value="TOG"/>
</dbReference>
<feature type="domain" description="TOG" evidence="1">
    <location>
        <begin position="83"/>
        <end position="314"/>
    </location>
</feature>
<comment type="caution">
    <text evidence="2">The sequence shown here is derived from an EMBL/GenBank/DDBJ whole genome shotgun (WGS) entry which is preliminary data.</text>
</comment>
<dbReference type="SUPFAM" id="SSF48371">
    <property type="entry name" value="ARM repeat"/>
    <property type="match status" value="1"/>
</dbReference>
<accession>A0ABD1XWB6</accession>
<reference evidence="2 3" key="1">
    <citation type="submission" date="2024-09" db="EMBL/GenBank/DDBJ databases">
        <title>Chromosome-scale assembly of Riccia fluitans.</title>
        <authorList>
            <person name="Paukszto L."/>
            <person name="Sawicki J."/>
            <person name="Karawczyk K."/>
            <person name="Piernik-Szablinska J."/>
            <person name="Szczecinska M."/>
            <person name="Mazdziarz M."/>
        </authorList>
    </citation>
    <scope>NUCLEOTIDE SEQUENCE [LARGE SCALE GENOMIC DNA]</scope>
    <source>
        <strain evidence="2">Rf_01</strain>
        <tissue evidence="2">Aerial parts of the thallus</tissue>
    </source>
</reference>
<dbReference type="AlphaFoldDB" id="A0ABD1XWB6"/>
<dbReference type="InterPro" id="IPR016024">
    <property type="entry name" value="ARM-type_fold"/>
</dbReference>
<dbReference type="PANTHER" id="PTHR21567:SF62">
    <property type="entry name" value="ARM REPEAT SUPERFAMILY PROTEIN"/>
    <property type="match status" value="1"/>
</dbReference>
<dbReference type="InterPro" id="IPR011989">
    <property type="entry name" value="ARM-like"/>
</dbReference>
<dbReference type="EMBL" id="JBHFFA010000007">
    <property type="protein sequence ID" value="KAL2613079.1"/>
    <property type="molecule type" value="Genomic_DNA"/>
</dbReference>
<name>A0ABD1XWB6_9MARC</name>
<evidence type="ECO:0000313" key="3">
    <source>
        <dbReference type="Proteomes" id="UP001605036"/>
    </source>
</evidence>
<organism evidence="2 3">
    <name type="scientific">Riccia fluitans</name>
    <dbReference type="NCBI Taxonomy" id="41844"/>
    <lineage>
        <taxon>Eukaryota</taxon>
        <taxon>Viridiplantae</taxon>
        <taxon>Streptophyta</taxon>
        <taxon>Embryophyta</taxon>
        <taxon>Marchantiophyta</taxon>
        <taxon>Marchantiopsida</taxon>
        <taxon>Marchantiidae</taxon>
        <taxon>Marchantiales</taxon>
        <taxon>Ricciaceae</taxon>
        <taxon>Riccia</taxon>
    </lineage>
</organism>
<proteinExistence type="predicted"/>
<dbReference type="InterPro" id="IPR024395">
    <property type="entry name" value="CLASP_N_dom"/>
</dbReference>